<dbReference type="Proteomes" id="UP001550628">
    <property type="component" value="Unassembled WGS sequence"/>
</dbReference>
<dbReference type="EMBL" id="JBEYBF010000008">
    <property type="protein sequence ID" value="MEU1952920.1"/>
    <property type="molecule type" value="Genomic_DNA"/>
</dbReference>
<dbReference type="PANTHER" id="PTHR33371:SF16">
    <property type="entry name" value="MCE-FAMILY PROTEIN MCE3F"/>
    <property type="match status" value="1"/>
</dbReference>
<feature type="domain" description="Mce/MlaD" evidence="1">
    <location>
        <begin position="38"/>
        <end position="112"/>
    </location>
</feature>
<dbReference type="InterPro" id="IPR003399">
    <property type="entry name" value="Mce/MlaD"/>
</dbReference>
<reference evidence="2 3" key="1">
    <citation type="submission" date="2024-06" db="EMBL/GenBank/DDBJ databases">
        <title>The Natural Products Discovery Center: Release of the First 8490 Sequenced Strains for Exploring Actinobacteria Biosynthetic Diversity.</title>
        <authorList>
            <person name="Kalkreuter E."/>
            <person name="Kautsar S.A."/>
            <person name="Yang D."/>
            <person name="Bader C.D."/>
            <person name="Teijaro C.N."/>
            <person name="Fluegel L."/>
            <person name="Davis C.M."/>
            <person name="Simpson J.R."/>
            <person name="Lauterbach L."/>
            <person name="Steele A.D."/>
            <person name="Gui C."/>
            <person name="Meng S."/>
            <person name="Li G."/>
            <person name="Viehrig K."/>
            <person name="Ye F."/>
            <person name="Su P."/>
            <person name="Kiefer A.F."/>
            <person name="Nichols A."/>
            <person name="Cepeda A.J."/>
            <person name="Yan W."/>
            <person name="Fan B."/>
            <person name="Jiang Y."/>
            <person name="Adhikari A."/>
            <person name="Zheng C.-J."/>
            <person name="Schuster L."/>
            <person name="Cowan T.M."/>
            <person name="Smanski M.J."/>
            <person name="Chevrette M.G."/>
            <person name="De Carvalho L.P.S."/>
            <person name="Shen B."/>
        </authorList>
    </citation>
    <scope>NUCLEOTIDE SEQUENCE [LARGE SCALE GENOMIC DNA]</scope>
    <source>
        <strain evidence="2 3">NPDC019708</strain>
    </source>
</reference>
<organism evidence="2 3">
    <name type="scientific">Nocardia rhamnosiphila</name>
    <dbReference type="NCBI Taxonomy" id="426716"/>
    <lineage>
        <taxon>Bacteria</taxon>
        <taxon>Bacillati</taxon>
        <taxon>Actinomycetota</taxon>
        <taxon>Actinomycetes</taxon>
        <taxon>Mycobacteriales</taxon>
        <taxon>Nocardiaceae</taxon>
        <taxon>Nocardia</taxon>
    </lineage>
</organism>
<evidence type="ECO:0000313" key="3">
    <source>
        <dbReference type="Proteomes" id="UP001550628"/>
    </source>
</evidence>
<comment type="caution">
    <text evidence="2">The sequence shown here is derived from an EMBL/GenBank/DDBJ whole genome shotgun (WGS) entry which is preliminary data.</text>
</comment>
<sequence>MTRIPAGVSGLVLLVVLVLGTGYLVGGVLDIEPFDRRTTVVVEMTGTGGLRTGSEVVYRGVPIGAVDRVDATAGGVRVTLSYPAVHRIPQRSTMKVENLSALGEPVFAFLPGTDTGPALRDGAHLAAAPVEIPASVPDLMRSGSRLLDQADPEVLARLVGGYADAVAGARAVTPAIARAADLLAATLLRYRPALGETLTNLHLIMSDIDWVRPALLAAPPQLAGFGDTLGVSYEYLFEGSALLRGEEIMGSWRAEEAQLVDFLRRLSPELGALGVALRPVSASVGPLLGAVDTATLLEYALAALPGDRVRIELSPPGSPVPQGER</sequence>
<name>A0ABV2WPU9_9NOCA</name>
<accession>A0ABV2WPU9</accession>
<dbReference type="RefSeq" id="WP_356953926.1">
    <property type="nucleotide sequence ID" value="NZ_JBEYBD010000001.1"/>
</dbReference>
<proteinExistence type="predicted"/>
<evidence type="ECO:0000313" key="2">
    <source>
        <dbReference type="EMBL" id="MEU1952920.1"/>
    </source>
</evidence>
<dbReference type="PANTHER" id="PTHR33371">
    <property type="entry name" value="INTERMEMBRANE PHOSPHOLIPID TRANSPORT SYSTEM BINDING PROTEIN MLAD-RELATED"/>
    <property type="match status" value="1"/>
</dbReference>
<evidence type="ECO:0000259" key="1">
    <source>
        <dbReference type="Pfam" id="PF02470"/>
    </source>
</evidence>
<dbReference type="Pfam" id="PF02470">
    <property type="entry name" value="MlaD"/>
    <property type="match status" value="1"/>
</dbReference>
<keyword evidence="3" id="KW-1185">Reference proteome</keyword>
<protein>
    <submittedName>
        <fullName evidence="2">MlaD family protein</fullName>
    </submittedName>
</protein>
<gene>
    <name evidence="2" type="ORF">ABZ510_13740</name>
</gene>
<dbReference type="InterPro" id="IPR052336">
    <property type="entry name" value="MlaD_Phospholipid_Transporter"/>
</dbReference>